<keyword evidence="1" id="KW-0472">Membrane</keyword>
<sequence length="434" mass="49763">MIPNSGHILNGVLAVLGVIVFLFAYQFQNDDQRLEKLFKESGVTFKYDVDGNTPLAAELSGTHLTVELAEELAEKKELLRLSLSDCQVDSAALEVLARLPNLKNLFLYNSLTDPSSNWSPLLDQLTLENLVLDNVNITDDELIRINRDMLTSLDIKDCEQLSQKSIKSFAESEYLQKLRTQGIPIPVALCRHIALNSPELTFRFQPEDLIEFKPLTERYGVTHLDDDFRVIGLEINQDTAGILETDQDLFEKLNSLRLSKSSIDQSIWDWIKKQEKLESLTIVNSTMDLDYSIEPHQLSQLHHLYLEGVITSESEDERLILPELRNLRTLTLKSPLSPGVSLENFSSDKLSFLSIEQNLTEDDWLRLKGHPQLTTLMIHDENIDEMRAEVIFSLPRLDQLFLIRCEMTEQIGSQFSEADFSMREYRSGFFHDRD</sequence>
<dbReference type="AlphaFoldDB" id="A0A5C5X8T2"/>
<evidence type="ECO:0000313" key="3">
    <source>
        <dbReference type="Proteomes" id="UP000317243"/>
    </source>
</evidence>
<comment type="caution">
    <text evidence="2">The sequence shown here is derived from an EMBL/GenBank/DDBJ whole genome shotgun (WGS) entry which is preliminary data.</text>
</comment>
<evidence type="ECO:0000313" key="2">
    <source>
        <dbReference type="EMBL" id="TWT58282.1"/>
    </source>
</evidence>
<evidence type="ECO:0008006" key="4">
    <source>
        <dbReference type="Google" id="ProtNLM"/>
    </source>
</evidence>
<dbReference type="SUPFAM" id="SSF52047">
    <property type="entry name" value="RNI-like"/>
    <property type="match status" value="2"/>
</dbReference>
<keyword evidence="3" id="KW-1185">Reference proteome</keyword>
<gene>
    <name evidence="2" type="ORF">KOR42_16560</name>
</gene>
<protein>
    <recommendedName>
        <fullName evidence="4">Leucine Rich repeats (2 copies)</fullName>
    </recommendedName>
</protein>
<dbReference type="Gene3D" id="3.80.10.10">
    <property type="entry name" value="Ribonuclease Inhibitor"/>
    <property type="match status" value="3"/>
</dbReference>
<dbReference type="OrthoDB" id="232968at2"/>
<dbReference type="EMBL" id="SIHI01000001">
    <property type="protein sequence ID" value="TWT58282.1"/>
    <property type="molecule type" value="Genomic_DNA"/>
</dbReference>
<organism evidence="2 3">
    <name type="scientific">Thalassoglobus neptunius</name>
    <dbReference type="NCBI Taxonomy" id="1938619"/>
    <lineage>
        <taxon>Bacteria</taxon>
        <taxon>Pseudomonadati</taxon>
        <taxon>Planctomycetota</taxon>
        <taxon>Planctomycetia</taxon>
        <taxon>Planctomycetales</taxon>
        <taxon>Planctomycetaceae</taxon>
        <taxon>Thalassoglobus</taxon>
    </lineage>
</organism>
<name>A0A5C5X8T2_9PLAN</name>
<evidence type="ECO:0000256" key="1">
    <source>
        <dbReference type="SAM" id="Phobius"/>
    </source>
</evidence>
<reference evidence="2 3" key="1">
    <citation type="submission" date="2019-02" db="EMBL/GenBank/DDBJ databases">
        <title>Deep-cultivation of Planctomycetes and their phenomic and genomic characterization uncovers novel biology.</title>
        <authorList>
            <person name="Wiegand S."/>
            <person name="Jogler M."/>
            <person name="Boedeker C."/>
            <person name="Pinto D."/>
            <person name="Vollmers J."/>
            <person name="Rivas-Marin E."/>
            <person name="Kohn T."/>
            <person name="Peeters S.H."/>
            <person name="Heuer A."/>
            <person name="Rast P."/>
            <person name="Oberbeckmann S."/>
            <person name="Bunk B."/>
            <person name="Jeske O."/>
            <person name="Meyerdierks A."/>
            <person name="Storesund J.E."/>
            <person name="Kallscheuer N."/>
            <person name="Luecker S."/>
            <person name="Lage O.M."/>
            <person name="Pohl T."/>
            <person name="Merkel B.J."/>
            <person name="Hornburger P."/>
            <person name="Mueller R.-W."/>
            <person name="Bruemmer F."/>
            <person name="Labrenz M."/>
            <person name="Spormann A.M."/>
            <person name="Op Den Camp H."/>
            <person name="Overmann J."/>
            <person name="Amann R."/>
            <person name="Jetten M.S.M."/>
            <person name="Mascher T."/>
            <person name="Medema M.H."/>
            <person name="Devos D.P."/>
            <person name="Kaster A.-K."/>
            <person name="Ovreas L."/>
            <person name="Rohde M."/>
            <person name="Galperin M.Y."/>
            <person name="Jogler C."/>
        </authorList>
    </citation>
    <scope>NUCLEOTIDE SEQUENCE [LARGE SCALE GENOMIC DNA]</scope>
    <source>
        <strain evidence="2 3">KOR42</strain>
    </source>
</reference>
<dbReference type="Proteomes" id="UP000317243">
    <property type="component" value="Unassembled WGS sequence"/>
</dbReference>
<keyword evidence="1" id="KW-1133">Transmembrane helix</keyword>
<dbReference type="InterPro" id="IPR032675">
    <property type="entry name" value="LRR_dom_sf"/>
</dbReference>
<accession>A0A5C5X8T2</accession>
<proteinExistence type="predicted"/>
<keyword evidence="1" id="KW-0812">Transmembrane</keyword>
<dbReference type="RefSeq" id="WP_146508556.1">
    <property type="nucleotide sequence ID" value="NZ_SIHI01000001.1"/>
</dbReference>
<feature type="transmembrane region" description="Helical" evidence="1">
    <location>
        <begin position="7"/>
        <end position="27"/>
    </location>
</feature>